<reference evidence="1" key="1">
    <citation type="submission" date="2020-01" db="EMBL/GenBank/DDBJ databases">
        <title>Identification and distribution of gene clusters putatively required for synthesis of sphingolipid metabolism inhibitors in phylogenetically diverse species of the filamentous fungus Fusarium.</title>
        <authorList>
            <person name="Kim H.-S."/>
            <person name="Busman M."/>
            <person name="Brown D.W."/>
            <person name="Divon H."/>
            <person name="Uhlig S."/>
            <person name="Proctor R.H."/>
        </authorList>
    </citation>
    <scope>NUCLEOTIDE SEQUENCE</scope>
    <source>
        <strain evidence="1">NRRL 53441</strain>
    </source>
</reference>
<gene>
    <name evidence="1" type="ORF">F53441_13519</name>
</gene>
<evidence type="ECO:0000313" key="2">
    <source>
        <dbReference type="Proteomes" id="UP000605986"/>
    </source>
</evidence>
<organism evidence="1 2">
    <name type="scientific">Fusarium austroafricanum</name>
    <dbReference type="NCBI Taxonomy" id="2364996"/>
    <lineage>
        <taxon>Eukaryota</taxon>
        <taxon>Fungi</taxon>
        <taxon>Dikarya</taxon>
        <taxon>Ascomycota</taxon>
        <taxon>Pezizomycotina</taxon>
        <taxon>Sordariomycetes</taxon>
        <taxon>Hypocreomycetidae</taxon>
        <taxon>Hypocreales</taxon>
        <taxon>Nectriaceae</taxon>
        <taxon>Fusarium</taxon>
        <taxon>Fusarium concolor species complex</taxon>
    </lineage>
</organism>
<comment type="caution">
    <text evidence="1">The sequence shown here is derived from an EMBL/GenBank/DDBJ whole genome shotgun (WGS) entry which is preliminary data.</text>
</comment>
<dbReference type="AlphaFoldDB" id="A0A8H4JNW6"/>
<evidence type="ECO:0000313" key="1">
    <source>
        <dbReference type="EMBL" id="KAF4435396.1"/>
    </source>
</evidence>
<accession>A0A8H4JNW6</accession>
<keyword evidence="2" id="KW-1185">Reference proteome</keyword>
<dbReference type="Proteomes" id="UP000605986">
    <property type="component" value="Unassembled WGS sequence"/>
</dbReference>
<sequence>MPIPYHEPEVVREAALQFIAQVEAGESFPLLASGGLILCPETHYETWNEQLEERAQAAAINFCGSDKWDRSTHLLMELTRTLTADPLLWCHADEMSTSTLALDPRMLQLRSASIFGGRAGDARVATPEEVRRVVEELPIICLGELKEWSVENDHSGFPIVPYAWARALRFYDYHKAARFDEIISRGQVERQGSMAIS</sequence>
<name>A0A8H4JNW6_9HYPO</name>
<protein>
    <submittedName>
        <fullName evidence="1">Uncharacterized protein</fullName>
    </submittedName>
</protein>
<proteinExistence type="predicted"/>
<dbReference type="EMBL" id="JAADJG010000853">
    <property type="protein sequence ID" value="KAF4435396.1"/>
    <property type="molecule type" value="Genomic_DNA"/>
</dbReference>